<evidence type="ECO:0000256" key="18">
    <source>
        <dbReference type="ARBA" id="ARBA00037847"/>
    </source>
</evidence>
<dbReference type="GO" id="GO:0005507">
    <property type="term" value="F:copper ion binding"/>
    <property type="evidence" value="ECO:0007669"/>
    <property type="project" value="InterPro"/>
</dbReference>
<feature type="binding site" evidence="20">
    <location>
        <position position="149"/>
    </location>
    <ligand>
        <name>Cu(2+)</name>
        <dbReference type="ChEBI" id="CHEBI:29036"/>
        <label>1</label>
        <note>catalytic</note>
    </ligand>
</feature>
<dbReference type="PROSITE" id="PS00085">
    <property type="entry name" value="CU2_MONOOXYGENASE_2"/>
    <property type="match status" value="1"/>
</dbReference>
<feature type="binding site" evidence="20">
    <location>
        <position position="213"/>
    </location>
    <ligand>
        <name>Cu(2+)</name>
        <dbReference type="ChEBI" id="CHEBI:29036"/>
        <label>1</label>
        <note>catalytic</note>
    </ligand>
</feature>
<dbReference type="InterPro" id="IPR036939">
    <property type="entry name" value="Cu2_ascorb_mOase_N_sf"/>
</dbReference>
<dbReference type="InterPro" id="IPR008977">
    <property type="entry name" value="PHM/PNGase_F_dom_sf"/>
</dbReference>
<dbReference type="GO" id="GO:0006518">
    <property type="term" value="P:peptide metabolic process"/>
    <property type="evidence" value="ECO:0007669"/>
    <property type="project" value="InterPro"/>
</dbReference>
<feature type="chain" id="PRO_5043121019" description="peptidylglycine monooxygenase" evidence="22">
    <location>
        <begin position="27"/>
        <end position="333"/>
    </location>
</feature>
<feature type="disulfide bond" evidence="21">
    <location>
        <begin position="80"/>
        <end position="108"/>
    </location>
</feature>
<dbReference type="PANTHER" id="PTHR10680">
    <property type="entry name" value="PEPTIDYL-GLYCINE ALPHA-AMIDATING MONOOXYGENASE"/>
    <property type="match status" value="1"/>
</dbReference>
<dbReference type="PANTHER" id="PTHR10680:SF14">
    <property type="entry name" value="PEPTIDYL-GLYCINE ALPHA-AMIDATING MONOOXYGENASE"/>
    <property type="match status" value="1"/>
</dbReference>
<evidence type="ECO:0000256" key="10">
    <source>
        <dbReference type="ARBA" id="ARBA00022989"/>
    </source>
</evidence>
<comment type="catalytic activity">
    <reaction evidence="19">
        <text>a [peptide]-C-terminal glycine + 2 L-ascorbate + O2 = a [peptide]-C-terminal (2S)-2-hydroxyglycine + 2 monodehydro-L-ascorbate radical + H2O</text>
        <dbReference type="Rhea" id="RHEA:21452"/>
        <dbReference type="Rhea" id="RHEA-COMP:13486"/>
        <dbReference type="Rhea" id="RHEA-COMP:15321"/>
        <dbReference type="ChEBI" id="CHEBI:15377"/>
        <dbReference type="ChEBI" id="CHEBI:15379"/>
        <dbReference type="ChEBI" id="CHEBI:38290"/>
        <dbReference type="ChEBI" id="CHEBI:59513"/>
        <dbReference type="ChEBI" id="CHEBI:137000"/>
        <dbReference type="ChEBI" id="CHEBI:142768"/>
        <dbReference type="EC" id="1.14.17.3"/>
    </reaction>
</comment>
<keyword evidence="8 22" id="KW-0732">Signal</keyword>
<dbReference type="InterPro" id="IPR024548">
    <property type="entry name" value="Cu2_monoox_C"/>
</dbReference>
<feature type="disulfide bond" evidence="21">
    <location>
        <begin position="47"/>
        <end position="92"/>
    </location>
</feature>
<keyword evidence="10" id="KW-1133">Transmembrane helix</keyword>
<organism evidence="27">
    <name type="scientific">Anisakis simplex</name>
    <name type="common">Herring worm</name>
    <dbReference type="NCBI Taxonomy" id="6269"/>
    <lineage>
        <taxon>Eukaryota</taxon>
        <taxon>Metazoa</taxon>
        <taxon>Ecdysozoa</taxon>
        <taxon>Nematoda</taxon>
        <taxon>Chromadorea</taxon>
        <taxon>Rhabditida</taxon>
        <taxon>Spirurina</taxon>
        <taxon>Ascaridomorpha</taxon>
        <taxon>Ascaridoidea</taxon>
        <taxon>Anisakidae</taxon>
        <taxon>Anisakis</taxon>
        <taxon>Anisakis simplex complex</taxon>
    </lineage>
</organism>
<evidence type="ECO:0000256" key="15">
    <source>
        <dbReference type="ARBA" id="ARBA00023157"/>
    </source>
</evidence>
<feature type="domain" description="Copper type II ascorbate-dependent monooxygenase C-terminal" evidence="24">
    <location>
        <begin position="174"/>
        <end position="321"/>
    </location>
</feature>
<dbReference type="InterPro" id="IPR000323">
    <property type="entry name" value="Cu2_ascorb_mOase_N"/>
</dbReference>
<keyword evidence="15 21" id="KW-1015">Disulfide bond</keyword>
<comment type="similarity">
    <text evidence="3">Belongs to the copper type II ascorbate-dependent monooxygenase family.</text>
</comment>
<evidence type="ECO:0000256" key="1">
    <source>
        <dbReference type="ARBA" id="ARBA00004541"/>
    </source>
</evidence>
<dbReference type="AlphaFoldDB" id="A0A0M3JUH7"/>
<dbReference type="InterPro" id="IPR014784">
    <property type="entry name" value="Cu2_ascorb_mOase-like_C"/>
</dbReference>
<evidence type="ECO:0000259" key="24">
    <source>
        <dbReference type="Pfam" id="PF03712"/>
    </source>
</evidence>
<name>A0A0M3JUH7_ANISI</name>
<evidence type="ECO:0000313" key="25">
    <source>
        <dbReference type="EMBL" id="VDK44776.1"/>
    </source>
</evidence>
<dbReference type="PROSITE" id="PS00084">
    <property type="entry name" value="CU2_MONOOXYGENASE_1"/>
    <property type="match status" value="1"/>
</dbReference>
<accession>A0A0M3JUH7</accession>
<dbReference type="EMBL" id="UYRR01031057">
    <property type="protein sequence ID" value="VDK44776.1"/>
    <property type="molecule type" value="Genomic_DNA"/>
</dbReference>
<dbReference type="InterPro" id="IPR020611">
    <property type="entry name" value="Cu2_ascorb_mOase_CS-1"/>
</dbReference>
<keyword evidence="16" id="KW-0325">Glycoprotein</keyword>
<keyword evidence="5" id="KW-0964">Secreted</keyword>
<dbReference type="GO" id="GO:0004504">
    <property type="term" value="F:peptidylglycine monooxygenase activity"/>
    <property type="evidence" value="ECO:0007669"/>
    <property type="project" value="UniProtKB-EC"/>
</dbReference>
<evidence type="ECO:0000256" key="14">
    <source>
        <dbReference type="ARBA" id="ARBA00023136"/>
    </source>
</evidence>
<dbReference type="GO" id="GO:0031410">
    <property type="term" value="C:cytoplasmic vesicle"/>
    <property type="evidence" value="ECO:0007669"/>
    <property type="project" value="UniProtKB-SubCell"/>
</dbReference>
<feature type="signal peptide" evidence="22">
    <location>
        <begin position="1"/>
        <end position="26"/>
    </location>
</feature>
<keyword evidence="12 20" id="KW-0186">Copper</keyword>
<evidence type="ECO:0000256" key="5">
    <source>
        <dbReference type="ARBA" id="ARBA00022525"/>
    </source>
</evidence>
<feature type="disulfide bond" evidence="21">
    <location>
        <begin position="270"/>
        <end position="291"/>
    </location>
</feature>
<dbReference type="GO" id="GO:0016020">
    <property type="term" value="C:membrane"/>
    <property type="evidence" value="ECO:0007669"/>
    <property type="project" value="InterPro"/>
</dbReference>
<evidence type="ECO:0000256" key="19">
    <source>
        <dbReference type="ARBA" id="ARBA00048431"/>
    </source>
</evidence>
<evidence type="ECO:0000256" key="21">
    <source>
        <dbReference type="PIRSR" id="PIRSR600720-3"/>
    </source>
</evidence>
<comment type="subcellular location">
    <subcellularLocation>
        <location evidence="1">Cytoplasmic vesicle</location>
    </subcellularLocation>
    <subcellularLocation>
        <location evidence="18">Endomembrane system</location>
        <topology evidence="18">Single-pass membrane protein</topology>
    </subcellularLocation>
    <subcellularLocation>
        <location evidence="2">Secreted</location>
    </subcellularLocation>
</comment>
<evidence type="ECO:0000256" key="7">
    <source>
        <dbReference type="ARBA" id="ARBA00022723"/>
    </source>
</evidence>
<dbReference type="Gene3D" id="2.60.120.230">
    <property type="match status" value="1"/>
</dbReference>
<dbReference type="Pfam" id="PF03712">
    <property type="entry name" value="Cu2_monoox_C"/>
    <property type="match status" value="1"/>
</dbReference>
<reference evidence="27" key="1">
    <citation type="submission" date="2017-02" db="UniProtKB">
        <authorList>
            <consortium name="WormBaseParasite"/>
        </authorList>
    </citation>
    <scope>IDENTIFICATION</scope>
</reference>
<evidence type="ECO:0000256" key="3">
    <source>
        <dbReference type="ARBA" id="ARBA00010676"/>
    </source>
</evidence>
<comment type="cofactor">
    <cofactor evidence="20">
        <name>Cu(2+)</name>
        <dbReference type="ChEBI" id="CHEBI:29036"/>
    </cofactor>
    <text evidence="20">Binds 2 Cu(2+) ions per subunit.</text>
</comment>
<evidence type="ECO:0000256" key="6">
    <source>
        <dbReference type="ARBA" id="ARBA00022692"/>
    </source>
</evidence>
<dbReference type="Pfam" id="PF01082">
    <property type="entry name" value="Cu2_monooxygen"/>
    <property type="match status" value="1"/>
</dbReference>
<dbReference type="FunFam" id="2.60.120.310:FF:000005">
    <property type="entry name" value="Peptidylglycine alpha-hydroxylating monooxygenase"/>
    <property type="match status" value="1"/>
</dbReference>
<feature type="binding site" evidence="20">
    <location>
        <position position="74"/>
    </location>
    <ligand>
        <name>Cu(2+)</name>
        <dbReference type="ChEBI" id="CHEBI:29036"/>
        <label>1</label>
        <note>catalytic</note>
    </ligand>
</feature>
<keyword evidence="14" id="KW-0472">Membrane</keyword>
<dbReference type="GO" id="GO:0012505">
    <property type="term" value="C:endomembrane system"/>
    <property type="evidence" value="ECO:0007669"/>
    <property type="project" value="UniProtKB-SubCell"/>
</dbReference>
<keyword evidence="13" id="KW-0503">Monooxygenase</keyword>
<evidence type="ECO:0000259" key="23">
    <source>
        <dbReference type="Pfam" id="PF01082"/>
    </source>
</evidence>
<dbReference type="SUPFAM" id="SSF49742">
    <property type="entry name" value="PHM/PNGase F"/>
    <property type="match status" value="2"/>
</dbReference>
<feature type="binding site" evidence="20">
    <location>
        <position position="215"/>
    </location>
    <ligand>
        <name>Cu(2+)</name>
        <dbReference type="ChEBI" id="CHEBI:29036"/>
        <label>1</label>
        <note>catalytic</note>
    </ligand>
</feature>
<keyword evidence="26" id="KW-1185">Reference proteome</keyword>
<evidence type="ECO:0000313" key="27">
    <source>
        <dbReference type="WBParaSite" id="ASIM_0001183401-mRNA-1"/>
    </source>
</evidence>
<reference evidence="25 26" key="2">
    <citation type="submission" date="2018-11" db="EMBL/GenBank/DDBJ databases">
        <authorList>
            <consortium name="Pathogen Informatics"/>
        </authorList>
    </citation>
    <scope>NUCLEOTIDE SEQUENCE [LARGE SCALE GENOMIC DNA]</scope>
</reference>
<keyword evidence="17" id="KW-0968">Cytoplasmic vesicle</keyword>
<dbReference type="GO" id="GO:0005576">
    <property type="term" value="C:extracellular region"/>
    <property type="evidence" value="ECO:0007669"/>
    <property type="project" value="UniProtKB-SubCell"/>
</dbReference>
<evidence type="ECO:0000256" key="8">
    <source>
        <dbReference type="ARBA" id="ARBA00022729"/>
    </source>
</evidence>
<evidence type="ECO:0000256" key="4">
    <source>
        <dbReference type="ARBA" id="ARBA00012689"/>
    </source>
</evidence>
<evidence type="ECO:0000256" key="16">
    <source>
        <dbReference type="ARBA" id="ARBA00023180"/>
    </source>
</evidence>
<sequence>MQGAASLMDNMLAPLGCLLLASLTYANEITELRMPGAEPVLNDSYLCTSLPLDINTEHYLLSFKPFATMQKAHHMLLFGCDEPGSDEAIWDCGEMTNAGPSFERAPTCKNKPNILYAWGRDAPELHLPEGVGFKVGGESDIRYLVLQVHYMKKLGPDYSGVAIESTVEPMEKTASTLLMVTGGVLPANKKETFETACIVDEDVEMHPFAFRTHTHRHGTSVAAWVVREQPDGTDKWQLIGERNPLLPQMFAPANNTNIVIRQGDMIASRCVMVNKENKAFIMGNTGEDEMCNYYLMYWVYGDNVLKDNTCYSPGAPEYHWATEAGLNNLPPAK</sequence>
<evidence type="ECO:0000256" key="12">
    <source>
        <dbReference type="ARBA" id="ARBA00023008"/>
    </source>
</evidence>
<dbReference type="OrthoDB" id="10044505at2759"/>
<evidence type="ECO:0000256" key="22">
    <source>
        <dbReference type="SAM" id="SignalP"/>
    </source>
</evidence>
<keyword evidence="9" id="KW-0862">Zinc</keyword>
<protein>
    <recommendedName>
        <fullName evidence="4">peptidylglycine monooxygenase</fullName>
        <ecNumber evidence="4">1.14.17.3</ecNumber>
    </recommendedName>
</protein>
<feature type="binding site" evidence="20">
    <location>
        <position position="290"/>
    </location>
    <ligand>
        <name>Cu(2+)</name>
        <dbReference type="ChEBI" id="CHEBI:29036"/>
        <label>1</label>
        <note>catalytic</note>
    </ligand>
</feature>
<evidence type="ECO:0000256" key="13">
    <source>
        <dbReference type="ARBA" id="ARBA00023033"/>
    </source>
</evidence>
<dbReference type="WBParaSite" id="ASIM_0001183401-mRNA-1">
    <property type="protein sequence ID" value="ASIM_0001183401-mRNA-1"/>
    <property type="gene ID" value="ASIM_0001183401"/>
</dbReference>
<dbReference type="EC" id="1.14.17.3" evidence="4"/>
<evidence type="ECO:0000256" key="17">
    <source>
        <dbReference type="ARBA" id="ARBA00023329"/>
    </source>
</evidence>
<evidence type="ECO:0000256" key="11">
    <source>
        <dbReference type="ARBA" id="ARBA00023002"/>
    </source>
</evidence>
<dbReference type="InterPro" id="IPR000720">
    <property type="entry name" value="PHM/PAL"/>
</dbReference>
<evidence type="ECO:0000256" key="2">
    <source>
        <dbReference type="ARBA" id="ARBA00004613"/>
    </source>
</evidence>
<evidence type="ECO:0000313" key="26">
    <source>
        <dbReference type="Proteomes" id="UP000267096"/>
    </source>
</evidence>
<proteinExistence type="inferred from homology"/>
<feature type="binding site" evidence="20">
    <location>
        <position position="73"/>
    </location>
    <ligand>
        <name>Cu(2+)</name>
        <dbReference type="ChEBI" id="CHEBI:29036"/>
        <label>1</label>
        <note>catalytic</note>
    </ligand>
</feature>
<dbReference type="InterPro" id="IPR014783">
    <property type="entry name" value="Cu2_ascorb_mOase_CS-2"/>
</dbReference>
<dbReference type="PRINTS" id="PR00790">
    <property type="entry name" value="PAMONOXGNASE"/>
</dbReference>
<evidence type="ECO:0000256" key="20">
    <source>
        <dbReference type="PIRSR" id="PIRSR600720-2"/>
    </source>
</evidence>
<keyword evidence="7 20" id="KW-0479">Metal-binding</keyword>
<feature type="domain" description="Copper type II ascorbate-dependent monooxygenase N-terminal" evidence="23">
    <location>
        <begin position="39"/>
        <end position="152"/>
    </location>
</feature>
<evidence type="ECO:0000256" key="9">
    <source>
        <dbReference type="ARBA" id="ARBA00022833"/>
    </source>
</evidence>
<keyword evidence="6" id="KW-0812">Transmembrane</keyword>
<keyword evidence="11" id="KW-0560">Oxidoreductase</keyword>
<dbReference type="Gene3D" id="2.60.120.310">
    <property type="entry name" value="Copper type II, ascorbate-dependent monooxygenase, N-terminal domain"/>
    <property type="match status" value="1"/>
</dbReference>
<gene>
    <name evidence="25" type="ORF">ASIM_LOCUS11300</name>
</gene>
<dbReference type="Proteomes" id="UP000267096">
    <property type="component" value="Unassembled WGS sequence"/>
</dbReference>